<evidence type="ECO:0000313" key="3">
    <source>
        <dbReference type="Proteomes" id="UP000031575"/>
    </source>
</evidence>
<dbReference type="Proteomes" id="UP000031575">
    <property type="component" value="Unassembled WGS sequence"/>
</dbReference>
<feature type="region of interest" description="Disordered" evidence="1">
    <location>
        <begin position="105"/>
        <end position="199"/>
    </location>
</feature>
<name>A0A0C2ILT0_9PEZI</name>
<dbReference type="HOGENOM" id="CLU_1391033_0_0_1"/>
<dbReference type="AlphaFoldDB" id="A0A0C2ILT0"/>
<keyword evidence="3" id="KW-1185">Reference proteome</keyword>
<organism evidence="2 3">
    <name type="scientific">Sporothrix brasiliensis 5110</name>
    <dbReference type="NCBI Taxonomy" id="1398154"/>
    <lineage>
        <taxon>Eukaryota</taxon>
        <taxon>Fungi</taxon>
        <taxon>Dikarya</taxon>
        <taxon>Ascomycota</taxon>
        <taxon>Pezizomycotina</taxon>
        <taxon>Sordariomycetes</taxon>
        <taxon>Sordariomycetidae</taxon>
        <taxon>Ophiostomatales</taxon>
        <taxon>Ophiostomataceae</taxon>
        <taxon>Sporothrix</taxon>
    </lineage>
</organism>
<evidence type="ECO:0000313" key="2">
    <source>
        <dbReference type="EMBL" id="KIH90041.1"/>
    </source>
</evidence>
<dbReference type="GeneID" id="63674276"/>
<feature type="compositionally biased region" description="Low complexity" evidence="1">
    <location>
        <begin position="111"/>
        <end position="133"/>
    </location>
</feature>
<dbReference type="VEuPathDB" id="FungiDB:SPBR_01036"/>
<gene>
    <name evidence="2" type="ORF">SPBR_01036</name>
</gene>
<protein>
    <submittedName>
        <fullName evidence="2">Uncharacterized protein</fullName>
    </submittedName>
</protein>
<comment type="caution">
    <text evidence="2">The sequence shown here is derived from an EMBL/GenBank/DDBJ whole genome shotgun (WGS) entry which is preliminary data.</text>
</comment>
<dbReference type="RefSeq" id="XP_040618051.1">
    <property type="nucleotide sequence ID" value="XM_040759355.1"/>
</dbReference>
<dbReference type="OrthoDB" id="10410933at2759"/>
<sequence>MGIIRDIVYNVMDNHNMNNANMNNPNCGHNRNVVYTTPVPVGATYVGSPYLGRHDRRMARRELRRDYHDVRRNMRHGYVVDTAYVTSAPSPVQQQQRMMYNNTTNMQYQQGPPASQMYSSSSNNNNNNQQYAPPQGPPTYATRDISSQNNNNNNSRDMARDGNAPQPQQRRVFDDESDVHAPPPYTPNGNDQQSKHSKN</sequence>
<accession>A0A0C2ILT0</accession>
<evidence type="ECO:0000256" key="1">
    <source>
        <dbReference type="SAM" id="MobiDB-lite"/>
    </source>
</evidence>
<proteinExistence type="predicted"/>
<dbReference type="EMBL" id="AWTV01000008">
    <property type="protein sequence ID" value="KIH90041.1"/>
    <property type="molecule type" value="Genomic_DNA"/>
</dbReference>
<reference evidence="2 3" key="1">
    <citation type="journal article" date="2014" name="BMC Genomics">
        <title>Comparative genomics of the major fungal agents of human and animal Sporotrichosis: Sporothrix schenckii and Sporothrix brasiliensis.</title>
        <authorList>
            <person name="Teixeira M.M."/>
            <person name="de Almeida L.G."/>
            <person name="Kubitschek-Barreira P."/>
            <person name="Alves F.L."/>
            <person name="Kioshima E.S."/>
            <person name="Abadio A.K."/>
            <person name="Fernandes L."/>
            <person name="Derengowski L.S."/>
            <person name="Ferreira K.S."/>
            <person name="Souza R.C."/>
            <person name="Ruiz J.C."/>
            <person name="de Andrade N.C."/>
            <person name="Paes H.C."/>
            <person name="Nicola A.M."/>
            <person name="Albuquerque P."/>
            <person name="Gerber A.L."/>
            <person name="Martins V.P."/>
            <person name="Peconick L.D."/>
            <person name="Neto A.V."/>
            <person name="Chaucanez C.B."/>
            <person name="Silva P.A."/>
            <person name="Cunha O.L."/>
            <person name="de Oliveira F.F."/>
            <person name="dos Santos T.C."/>
            <person name="Barros A.L."/>
            <person name="Soares M.A."/>
            <person name="de Oliveira L.M."/>
            <person name="Marini M.M."/>
            <person name="Villalobos-Duno H."/>
            <person name="Cunha M.M."/>
            <person name="de Hoog S."/>
            <person name="da Silveira J.F."/>
            <person name="Henrissat B."/>
            <person name="Nino-Vega G.A."/>
            <person name="Cisalpino P.S."/>
            <person name="Mora-Montes H.M."/>
            <person name="Almeida S.R."/>
            <person name="Stajich J.E."/>
            <person name="Lopes-Bezerra L.M."/>
            <person name="Vasconcelos A.T."/>
            <person name="Felipe M.S."/>
        </authorList>
    </citation>
    <scope>NUCLEOTIDE SEQUENCE [LARGE SCALE GENOMIC DNA]</scope>
    <source>
        <strain evidence="2 3">5110</strain>
    </source>
</reference>